<evidence type="ECO:0000256" key="1">
    <source>
        <dbReference type="ARBA" id="ARBA00022598"/>
    </source>
</evidence>
<dbReference type="Gene3D" id="3.30.470.20">
    <property type="entry name" value="ATP-grasp fold, B domain"/>
    <property type="match status" value="1"/>
</dbReference>
<reference evidence="6 7" key="1">
    <citation type="submission" date="2019-04" db="EMBL/GenBank/DDBJ databases">
        <title>Isolation and culture of sulfate reducing bacteria from the cold seep of the South China Sea.</title>
        <authorList>
            <person name="Sun C."/>
            <person name="Liu R."/>
        </authorList>
    </citation>
    <scope>NUCLEOTIDE SEQUENCE [LARGE SCALE GENOMIC DNA]</scope>
    <source>
        <strain evidence="6 7">CS1</strain>
    </source>
</reference>
<protein>
    <submittedName>
        <fullName evidence="6">Acetate--CoA ligase family protein</fullName>
    </submittedName>
</protein>
<dbReference type="InterPro" id="IPR036291">
    <property type="entry name" value="NAD(P)-bd_dom_sf"/>
</dbReference>
<keyword evidence="7" id="KW-1185">Reference proteome</keyword>
<keyword evidence="3 4" id="KW-0067">ATP-binding</keyword>
<dbReference type="InterPro" id="IPR032875">
    <property type="entry name" value="Succ_CoA_lig_flav_dom"/>
</dbReference>
<dbReference type="RefSeq" id="WP_171267433.1">
    <property type="nucleotide sequence ID" value="NZ_CP039543.1"/>
</dbReference>
<gene>
    <name evidence="6" type="ORF">E8L03_11465</name>
</gene>
<sequence length="697" mass="74974">MSMEKLLSPKTVAIVGASEKEGFGGDTCRNVLSYANPDNVYFVNPKRDEVFGRPCCHSIADIPVDIDLVVLCTPQKTIEPLLREAAAKGAGGAVVYASGYSEVGTPEGVAAEESLKALCAELDISLMGPNCAGFINYIDRVVGFAFISDERDRTGSVGFVSQSGQLCLSFMDNKSMRFSYSISSGNSSVVTMEDYLDYLIDDAHTKVVGLYLEGVTQPEKFEKALRKAAQMRKPVVVLKAGRSEKGSKVAASHTGSLSGADVIYDALFQKFGVIRVNDAEELLATTQLFATLPTLPRQAGLASINLSGGETGICADMGEMAGIEYPDFEEETLEKLRALLPSYASPANPLDTTATISYDAEVYASVLQTVMDDPNVGLVVIGYTLLHEIADPCIHHMAKGIESVVKNGRAKPMVMLPFFENSRNPEYLDKLNGLGVPVLPPPTYGFAALRHLVDFIGYDPDENTLELAIPEKTEATGRRTLSEFESASILREYGVRTPEGSVVDTPEAAAKTADSLGYPVVMKIASADIAHKSDMGGVALNIKSADEAREAFERIMGNARTYAPDARVDGVYIQKMLPPGVEVIIGVNSDPQFGPAVLVGLGGIFVEIFRDTSLRPAPFGKDEARRMLKRLKAFPLFNGYRGQEALDVEALAETIAGVARLAAERRNEIVELDINPVFVYGKGKGICAADALVVVKD</sequence>
<dbReference type="InterPro" id="IPR013815">
    <property type="entry name" value="ATP_grasp_subdomain_1"/>
</dbReference>
<dbReference type="SUPFAM" id="SSF56059">
    <property type="entry name" value="Glutathione synthetase ATP-binding domain-like"/>
    <property type="match status" value="1"/>
</dbReference>
<dbReference type="InterPro" id="IPR003781">
    <property type="entry name" value="CoA-bd"/>
</dbReference>
<keyword evidence="2 4" id="KW-0547">Nucleotide-binding</keyword>
<dbReference type="Gene3D" id="3.30.1490.20">
    <property type="entry name" value="ATP-grasp fold, A domain"/>
    <property type="match status" value="1"/>
</dbReference>
<dbReference type="Pfam" id="PF13607">
    <property type="entry name" value="Succ_CoA_lig"/>
    <property type="match status" value="1"/>
</dbReference>
<dbReference type="SMART" id="SM00881">
    <property type="entry name" value="CoA_binding"/>
    <property type="match status" value="1"/>
</dbReference>
<dbReference type="PROSITE" id="PS50975">
    <property type="entry name" value="ATP_GRASP"/>
    <property type="match status" value="1"/>
</dbReference>
<dbReference type="SUPFAM" id="SSF51735">
    <property type="entry name" value="NAD(P)-binding Rossmann-fold domains"/>
    <property type="match status" value="1"/>
</dbReference>
<dbReference type="GO" id="GO:0016874">
    <property type="term" value="F:ligase activity"/>
    <property type="evidence" value="ECO:0007669"/>
    <property type="project" value="UniProtKB-KW"/>
</dbReference>
<dbReference type="PANTHER" id="PTHR43334">
    <property type="entry name" value="ACETATE--COA LIGASE [ADP-FORMING]"/>
    <property type="match status" value="1"/>
</dbReference>
<dbReference type="Gene3D" id="3.40.50.720">
    <property type="entry name" value="NAD(P)-binding Rossmann-like Domain"/>
    <property type="match status" value="1"/>
</dbReference>
<dbReference type="InterPro" id="IPR051538">
    <property type="entry name" value="Acyl-CoA_Synth/Transferase"/>
</dbReference>
<dbReference type="Pfam" id="PF13380">
    <property type="entry name" value="CoA_binding_2"/>
    <property type="match status" value="1"/>
</dbReference>
<keyword evidence="1 6" id="KW-0436">Ligase</keyword>
<proteinExistence type="predicted"/>
<dbReference type="SUPFAM" id="SSF52210">
    <property type="entry name" value="Succinyl-CoA synthetase domains"/>
    <property type="match status" value="2"/>
</dbReference>
<evidence type="ECO:0000256" key="3">
    <source>
        <dbReference type="ARBA" id="ARBA00022840"/>
    </source>
</evidence>
<dbReference type="InterPro" id="IPR016102">
    <property type="entry name" value="Succinyl-CoA_synth-like"/>
</dbReference>
<evidence type="ECO:0000313" key="7">
    <source>
        <dbReference type="Proteomes" id="UP000503251"/>
    </source>
</evidence>
<dbReference type="PANTHER" id="PTHR43334:SF1">
    <property type="entry name" value="3-HYDROXYPROPIONATE--COA LIGASE [ADP-FORMING]"/>
    <property type="match status" value="1"/>
</dbReference>
<dbReference type="Pfam" id="PF13549">
    <property type="entry name" value="ATP-grasp_5"/>
    <property type="match status" value="1"/>
</dbReference>
<accession>A0ABX6NHH9</accession>
<name>A0ABX6NHH9_9BACT</name>
<evidence type="ECO:0000259" key="5">
    <source>
        <dbReference type="PROSITE" id="PS50975"/>
    </source>
</evidence>
<dbReference type="EMBL" id="CP039543">
    <property type="protein sequence ID" value="QJT09518.1"/>
    <property type="molecule type" value="Genomic_DNA"/>
</dbReference>
<dbReference type="InterPro" id="IPR011761">
    <property type="entry name" value="ATP-grasp"/>
</dbReference>
<evidence type="ECO:0000256" key="2">
    <source>
        <dbReference type="ARBA" id="ARBA00022741"/>
    </source>
</evidence>
<evidence type="ECO:0000313" key="6">
    <source>
        <dbReference type="EMBL" id="QJT09518.1"/>
    </source>
</evidence>
<feature type="domain" description="ATP-grasp" evidence="5">
    <location>
        <begin position="487"/>
        <end position="523"/>
    </location>
</feature>
<dbReference type="Proteomes" id="UP000503251">
    <property type="component" value="Chromosome"/>
</dbReference>
<dbReference type="Gene3D" id="3.40.50.261">
    <property type="entry name" value="Succinyl-CoA synthetase domains"/>
    <property type="match status" value="2"/>
</dbReference>
<evidence type="ECO:0000256" key="4">
    <source>
        <dbReference type="PROSITE-ProRule" id="PRU00409"/>
    </source>
</evidence>
<organism evidence="6 7">
    <name type="scientific">Oceanidesulfovibrio marinus</name>
    <dbReference type="NCBI Taxonomy" id="370038"/>
    <lineage>
        <taxon>Bacteria</taxon>
        <taxon>Pseudomonadati</taxon>
        <taxon>Thermodesulfobacteriota</taxon>
        <taxon>Desulfovibrionia</taxon>
        <taxon>Desulfovibrionales</taxon>
        <taxon>Desulfovibrionaceae</taxon>
        <taxon>Oceanidesulfovibrio</taxon>
    </lineage>
</organism>